<feature type="region of interest" description="Disordered" evidence="6">
    <location>
        <begin position="284"/>
        <end position="313"/>
    </location>
</feature>
<dbReference type="PATRIC" id="fig|1218565.3.peg.3584"/>
<accession>M6CPV7</accession>
<comment type="similarity">
    <text evidence="1 5">Belongs to the universal ribosomal protein uS2 family.</text>
</comment>
<feature type="compositionally biased region" description="Low complexity" evidence="6">
    <location>
        <begin position="284"/>
        <end position="307"/>
    </location>
</feature>
<sequence>MSVISMKNLLETGVHFGHQTRKWNPKMAPYVFTARNGIHIIDLQKTVQKAKEAYDALKKLTAEGKKVLFVGTKKQARGAIEREAIRSNMFFINNRWPGGLLTNWNTVKRSIARLKKLEGMEADNSFEKEVKTKKEILTLRRELEKLRKTLGGIKDMATIPEIMFVIDPKKEEIAVKEARKLGLKIFAVVDTNCDPELIDYPIPGNDDAIRAISLFLETMSNAVIEGTGGVVEQPRFSEDLDSEALALEYQGEYDESGKFIMDEDADAKKAKAAADEAAAAAIAAGTATPTTEPAATIPTTEPAATTIEVDKKD</sequence>
<evidence type="ECO:0000313" key="8">
    <source>
        <dbReference type="Proteomes" id="UP000011988"/>
    </source>
</evidence>
<dbReference type="PRINTS" id="PR00395">
    <property type="entry name" value="RIBOSOMALS2"/>
</dbReference>
<dbReference type="PANTHER" id="PTHR12534:SF0">
    <property type="entry name" value="SMALL RIBOSOMAL SUBUNIT PROTEIN US2M"/>
    <property type="match status" value="1"/>
</dbReference>
<dbReference type="SUPFAM" id="SSF52313">
    <property type="entry name" value="Ribosomal protein S2"/>
    <property type="match status" value="1"/>
</dbReference>
<name>M6CPV7_9LEPT</name>
<dbReference type="Pfam" id="PF00318">
    <property type="entry name" value="Ribosomal_S2"/>
    <property type="match status" value="1"/>
</dbReference>
<keyword evidence="2 5" id="KW-0689">Ribosomal protein</keyword>
<dbReference type="InterPro" id="IPR005706">
    <property type="entry name" value="Ribosomal_uS2_bac/mit/plastid"/>
</dbReference>
<organism evidence="7 8">
    <name type="scientific">Leptospira alstonii serovar Sichuan str. 79601</name>
    <dbReference type="NCBI Taxonomy" id="1218565"/>
    <lineage>
        <taxon>Bacteria</taxon>
        <taxon>Pseudomonadati</taxon>
        <taxon>Spirochaetota</taxon>
        <taxon>Spirochaetia</taxon>
        <taxon>Leptospirales</taxon>
        <taxon>Leptospiraceae</taxon>
        <taxon>Leptospira</taxon>
    </lineage>
</organism>
<dbReference type="NCBIfam" id="TIGR01011">
    <property type="entry name" value="rpsB_bact"/>
    <property type="match status" value="1"/>
</dbReference>
<dbReference type="Gene3D" id="3.40.50.10490">
    <property type="entry name" value="Glucose-6-phosphate isomerase like protein, domain 1"/>
    <property type="match status" value="1"/>
</dbReference>
<dbReference type="CDD" id="cd01425">
    <property type="entry name" value="RPS2"/>
    <property type="match status" value="1"/>
</dbReference>
<dbReference type="InterPro" id="IPR023591">
    <property type="entry name" value="Ribosomal_uS2_flav_dom_sf"/>
</dbReference>
<evidence type="ECO:0000313" key="7">
    <source>
        <dbReference type="EMBL" id="EMJ92546.1"/>
    </source>
</evidence>
<reference evidence="7 8" key="1">
    <citation type="submission" date="2013-01" db="EMBL/GenBank/DDBJ databases">
        <authorList>
            <person name="Harkins D.M."/>
            <person name="Durkin A.S."/>
            <person name="Brinkac L.M."/>
            <person name="Haft D.H."/>
            <person name="Selengut J.D."/>
            <person name="Sanka R."/>
            <person name="DePew J."/>
            <person name="Purushe J."/>
            <person name="Galloway R.L."/>
            <person name="Vinetz J.M."/>
            <person name="Sutton G.G."/>
            <person name="Nierman W.C."/>
            <person name="Fouts D.E."/>
        </authorList>
    </citation>
    <scope>NUCLEOTIDE SEQUENCE [LARGE SCALE GENOMIC DNA]</scope>
    <source>
        <strain evidence="7 8">79601</strain>
    </source>
</reference>
<dbReference type="PROSITE" id="PS00962">
    <property type="entry name" value="RIBOSOMAL_S2_1"/>
    <property type="match status" value="1"/>
</dbReference>
<dbReference type="PANTHER" id="PTHR12534">
    <property type="entry name" value="30S RIBOSOMAL PROTEIN S2 PROKARYOTIC AND ORGANELLAR"/>
    <property type="match status" value="1"/>
</dbReference>
<dbReference type="EMBL" id="ANIK01000084">
    <property type="protein sequence ID" value="EMJ92546.1"/>
    <property type="molecule type" value="Genomic_DNA"/>
</dbReference>
<evidence type="ECO:0000256" key="1">
    <source>
        <dbReference type="ARBA" id="ARBA00006242"/>
    </source>
</evidence>
<proteinExistence type="inferred from homology"/>
<evidence type="ECO:0000256" key="6">
    <source>
        <dbReference type="SAM" id="MobiDB-lite"/>
    </source>
</evidence>
<dbReference type="GO" id="GO:0006412">
    <property type="term" value="P:translation"/>
    <property type="evidence" value="ECO:0007669"/>
    <property type="project" value="UniProtKB-UniRule"/>
</dbReference>
<dbReference type="FunFam" id="1.10.287.610:FF:000001">
    <property type="entry name" value="30S ribosomal protein S2"/>
    <property type="match status" value="1"/>
</dbReference>
<dbReference type="AlphaFoldDB" id="M6CPV7"/>
<evidence type="ECO:0000256" key="4">
    <source>
        <dbReference type="ARBA" id="ARBA00035256"/>
    </source>
</evidence>
<dbReference type="Proteomes" id="UP000011988">
    <property type="component" value="Unassembled WGS sequence"/>
</dbReference>
<dbReference type="RefSeq" id="WP_020774589.1">
    <property type="nucleotide sequence ID" value="NZ_ANIK01000084.1"/>
</dbReference>
<dbReference type="InterPro" id="IPR001865">
    <property type="entry name" value="Ribosomal_uS2"/>
</dbReference>
<evidence type="ECO:0000256" key="3">
    <source>
        <dbReference type="ARBA" id="ARBA00023274"/>
    </source>
</evidence>
<dbReference type="OrthoDB" id="9808036at2"/>
<gene>
    <name evidence="5 7" type="primary">rpsB</name>
    <name evidence="7" type="ORF">LEP1GSC194_4050</name>
</gene>
<dbReference type="GO" id="GO:0022627">
    <property type="term" value="C:cytosolic small ribosomal subunit"/>
    <property type="evidence" value="ECO:0007669"/>
    <property type="project" value="TreeGrafter"/>
</dbReference>
<keyword evidence="3 5" id="KW-0687">Ribonucleoprotein</keyword>
<comment type="caution">
    <text evidence="7">The sequence shown here is derived from an EMBL/GenBank/DDBJ whole genome shotgun (WGS) entry which is preliminary data.</text>
</comment>
<dbReference type="Gene3D" id="1.10.287.610">
    <property type="entry name" value="Helix hairpin bin"/>
    <property type="match status" value="1"/>
</dbReference>
<protein>
    <recommendedName>
        <fullName evidence="4 5">Small ribosomal subunit protein uS2</fullName>
    </recommendedName>
</protein>
<evidence type="ECO:0000256" key="2">
    <source>
        <dbReference type="ARBA" id="ARBA00022980"/>
    </source>
</evidence>
<dbReference type="GO" id="GO:0003735">
    <property type="term" value="F:structural constituent of ribosome"/>
    <property type="evidence" value="ECO:0007669"/>
    <property type="project" value="InterPro"/>
</dbReference>
<evidence type="ECO:0000256" key="5">
    <source>
        <dbReference type="HAMAP-Rule" id="MF_00291"/>
    </source>
</evidence>
<dbReference type="HAMAP" id="MF_00291_B">
    <property type="entry name" value="Ribosomal_uS2_B"/>
    <property type="match status" value="1"/>
</dbReference>
<dbReference type="InterPro" id="IPR018130">
    <property type="entry name" value="Ribosomal_uS2_CS"/>
</dbReference>